<accession>A0ACB9R767</accession>
<sequence>MGNSFKSMQMGVRVTLLRMPIQPLVTPARKERGKKKTIGNQPSLALLPPMDWMDRSIHTYIHRTPQLLILKKMPPLLSSPLLFCLLAFLLLDSF</sequence>
<dbReference type="EMBL" id="CM042883">
    <property type="protein sequence ID" value="KAI4374877.1"/>
    <property type="molecule type" value="Genomic_DNA"/>
</dbReference>
<name>A0ACB9R767_9MYRT</name>
<reference evidence="2" key="1">
    <citation type="journal article" date="2023" name="Front. Plant Sci.">
        <title>Chromosomal-level genome assembly of Melastoma candidum provides insights into trichome evolution.</title>
        <authorList>
            <person name="Zhong Y."/>
            <person name="Wu W."/>
            <person name="Sun C."/>
            <person name="Zou P."/>
            <person name="Liu Y."/>
            <person name="Dai S."/>
            <person name="Zhou R."/>
        </authorList>
    </citation>
    <scope>NUCLEOTIDE SEQUENCE [LARGE SCALE GENOMIC DNA]</scope>
</reference>
<protein>
    <submittedName>
        <fullName evidence="1">Uncharacterized protein</fullName>
    </submittedName>
</protein>
<comment type="caution">
    <text evidence="1">The sequence shown here is derived from an EMBL/GenBank/DDBJ whole genome shotgun (WGS) entry which is preliminary data.</text>
</comment>
<keyword evidence="2" id="KW-1185">Reference proteome</keyword>
<gene>
    <name evidence="1" type="ORF">MLD38_012817</name>
</gene>
<evidence type="ECO:0000313" key="2">
    <source>
        <dbReference type="Proteomes" id="UP001057402"/>
    </source>
</evidence>
<proteinExistence type="predicted"/>
<dbReference type="Proteomes" id="UP001057402">
    <property type="component" value="Chromosome 4"/>
</dbReference>
<organism evidence="1 2">
    <name type="scientific">Melastoma candidum</name>
    <dbReference type="NCBI Taxonomy" id="119954"/>
    <lineage>
        <taxon>Eukaryota</taxon>
        <taxon>Viridiplantae</taxon>
        <taxon>Streptophyta</taxon>
        <taxon>Embryophyta</taxon>
        <taxon>Tracheophyta</taxon>
        <taxon>Spermatophyta</taxon>
        <taxon>Magnoliopsida</taxon>
        <taxon>eudicotyledons</taxon>
        <taxon>Gunneridae</taxon>
        <taxon>Pentapetalae</taxon>
        <taxon>rosids</taxon>
        <taxon>malvids</taxon>
        <taxon>Myrtales</taxon>
        <taxon>Melastomataceae</taxon>
        <taxon>Melastomatoideae</taxon>
        <taxon>Melastomateae</taxon>
        <taxon>Melastoma</taxon>
    </lineage>
</organism>
<evidence type="ECO:0000313" key="1">
    <source>
        <dbReference type="EMBL" id="KAI4374877.1"/>
    </source>
</evidence>